<keyword evidence="1" id="KW-1133">Transmembrane helix</keyword>
<feature type="transmembrane region" description="Helical" evidence="1">
    <location>
        <begin position="64"/>
        <end position="85"/>
    </location>
</feature>
<proteinExistence type="predicted"/>
<dbReference type="AlphaFoldDB" id="A0A9D1VSV4"/>
<reference evidence="2" key="1">
    <citation type="journal article" date="2021" name="PeerJ">
        <title>Extensive microbial diversity within the chicken gut microbiome revealed by metagenomics and culture.</title>
        <authorList>
            <person name="Gilroy R."/>
            <person name="Ravi A."/>
            <person name="Getino M."/>
            <person name="Pursley I."/>
            <person name="Horton D.L."/>
            <person name="Alikhan N.F."/>
            <person name="Baker D."/>
            <person name="Gharbi K."/>
            <person name="Hall N."/>
            <person name="Watson M."/>
            <person name="Adriaenssens E.M."/>
            <person name="Foster-Nyarko E."/>
            <person name="Jarju S."/>
            <person name="Secka A."/>
            <person name="Antonio M."/>
            <person name="Oren A."/>
            <person name="Chaudhuri R.R."/>
            <person name="La Ragione R."/>
            <person name="Hildebrand F."/>
            <person name="Pallen M.J."/>
        </authorList>
    </citation>
    <scope>NUCLEOTIDE SEQUENCE</scope>
    <source>
        <strain evidence="2">26628</strain>
    </source>
</reference>
<protein>
    <recommendedName>
        <fullName evidence="4">DUF4367 domain-containing protein</fullName>
    </recommendedName>
</protein>
<sequence length="244" mass="27020">MKDRKEGELERIFRSCADGGAKPDRRVTQQAKSELRGRAKRAVPVAAGADGSAVAAKRAERRTIVILAAAACLLILAVSLFLWALHSGARPGALLFADGATYVSDEGLRQCTHEDEGAESPACLPWVSSEEIVCAREFALRTGAHVQAADTEEADTVLYRVEYRADDVSATVYIEAENIYLLSLGRYKRLPQEQSRGGVAFRTHTENAYTFVYFETQQYKYNLRLETTREEDVDRALARIAESL</sequence>
<dbReference type="EMBL" id="DXFD01000026">
    <property type="protein sequence ID" value="HIX46385.1"/>
    <property type="molecule type" value="Genomic_DNA"/>
</dbReference>
<organism evidence="2 3">
    <name type="scientific">Candidatus Borkfalkia faecigallinarum</name>
    <dbReference type="NCBI Taxonomy" id="2838509"/>
    <lineage>
        <taxon>Bacteria</taxon>
        <taxon>Bacillati</taxon>
        <taxon>Bacillota</taxon>
        <taxon>Clostridia</taxon>
        <taxon>Christensenellales</taxon>
        <taxon>Christensenellaceae</taxon>
        <taxon>Candidatus Borkfalkia</taxon>
    </lineage>
</organism>
<reference evidence="2" key="2">
    <citation type="submission" date="2021-04" db="EMBL/GenBank/DDBJ databases">
        <authorList>
            <person name="Gilroy R."/>
        </authorList>
    </citation>
    <scope>NUCLEOTIDE SEQUENCE</scope>
    <source>
        <strain evidence="2">26628</strain>
    </source>
</reference>
<keyword evidence="1" id="KW-0472">Membrane</keyword>
<evidence type="ECO:0000313" key="3">
    <source>
        <dbReference type="Proteomes" id="UP000824249"/>
    </source>
</evidence>
<name>A0A9D1VSV4_9FIRM</name>
<evidence type="ECO:0008006" key="4">
    <source>
        <dbReference type="Google" id="ProtNLM"/>
    </source>
</evidence>
<comment type="caution">
    <text evidence="2">The sequence shown here is derived from an EMBL/GenBank/DDBJ whole genome shotgun (WGS) entry which is preliminary data.</text>
</comment>
<evidence type="ECO:0000256" key="1">
    <source>
        <dbReference type="SAM" id="Phobius"/>
    </source>
</evidence>
<gene>
    <name evidence="2" type="ORF">H9737_01675</name>
</gene>
<accession>A0A9D1VSV4</accession>
<evidence type="ECO:0000313" key="2">
    <source>
        <dbReference type="EMBL" id="HIX46385.1"/>
    </source>
</evidence>
<dbReference type="Proteomes" id="UP000824249">
    <property type="component" value="Unassembled WGS sequence"/>
</dbReference>
<keyword evidence="1" id="KW-0812">Transmembrane</keyword>